<name>A0A0C3PE52_PISTI</name>
<gene>
    <name evidence="2" type="ORF">M404DRAFT_8889</name>
</gene>
<keyword evidence="1" id="KW-0812">Transmembrane</keyword>
<evidence type="ECO:0000313" key="2">
    <source>
        <dbReference type="EMBL" id="KIO06104.1"/>
    </source>
</evidence>
<dbReference type="Proteomes" id="UP000054217">
    <property type="component" value="Unassembled WGS sequence"/>
</dbReference>
<dbReference type="OrthoDB" id="2631138at2759"/>
<keyword evidence="1" id="KW-1133">Transmembrane helix</keyword>
<evidence type="ECO:0000313" key="3">
    <source>
        <dbReference type="Proteomes" id="UP000054217"/>
    </source>
</evidence>
<organism evidence="2 3">
    <name type="scientific">Pisolithus tinctorius Marx 270</name>
    <dbReference type="NCBI Taxonomy" id="870435"/>
    <lineage>
        <taxon>Eukaryota</taxon>
        <taxon>Fungi</taxon>
        <taxon>Dikarya</taxon>
        <taxon>Basidiomycota</taxon>
        <taxon>Agaricomycotina</taxon>
        <taxon>Agaricomycetes</taxon>
        <taxon>Agaricomycetidae</taxon>
        <taxon>Boletales</taxon>
        <taxon>Sclerodermatineae</taxon>
        <taxon>Pisolithaceae</taxon>
        <taxon>Pisolithus</taxon>
    </lineage>
</organism>
<dbReference type="AlphaFoldDB" id="A0A0C3PE52"/>
<reference evidence="2 3" key="1">
    <citation type="submission" date="2014-04" db="EMBL/GenBank/DDBJ databases">
        <authorList>
            <consortium name="DOE Joint Genome Institute"/>
            <person name="Kuo A."/>
            <person name="Kohler A."/>
            <person name="Costa M.D."/>
            <person name="Nagy L.G."/>
            <person name="Floudas D."/>
            <person name="Copeland A."/>
            <person name="Barry K.W."/>
            <person name="Cichocki N."/>
            <person name="Veneault-Fourrey C."/>
            <person name="LaButti K."/>
            <person name="Lindquist E.A."/>
            <person name="Lipzen A."/>
            <person name="Lundell T."/>
            <person name="Morin E."/>
            <person name="Murat C."/>
            <person name="Sun H."/>
            <person name="Tunlid A."/>
            <person name="Henrissat B."/>
            <person name="Grigoriev I.V."/>
            <person name="Hibbett D.S."/>
            <person name="Martin F."/>
            <person name="Nordberg H.P."/>
            <person name="Cantor M.N."/>
            <person name="Hua S.X."/>
        </authorList>
    </citation>
    <scope>NUCLEOTIDE SEQUENCE [LARGE SCALE GENOMIC DNA]</scope>
    <source>
        <strain evidence="2 3">Marx 270</strain>
    </source>
</reference>
<feature type="transmembrane region" description="Helical" evidence="1">
    <location>
        <begin position="132"/>
        <end position="152"/>
    </location>
</feature>
<dbReference type="InParanoid" id="A0A0C3PE52"/>
<feature type="transmembrane region" description="Helical" evidence="1">
    <location>
        <begin position="88"/>
        <end position="111"/>
    </location>
</feature>
<keyword evidence="1" id="KW-0472">Membrane</keyword>
<evidence type="ECO:0000256" key="1">
    <source>
        <dbReference type="SAM" id="Phobius"/>
    </source>
</evidence>
<proteinExistence type="predicted"/>
<dbReference type="HOGENOM" id="CLU_127800_0_0_1"/>
<reference evidence="3" key="2">
    <citation type="submission" date="2015-01" db="EMBL/GenBank/DDBJ databases">
        <title>Evolutionary Origins and Diversification of the Mycorrhizal Mutualists.</title>
        <authorList>
            <consortium name="DOE Joint Genome Institute"/>
            <consortium name="Mycorrhizal Genomics Consortium"/>
            <person name="Kohler A."/>
            <person name="Kuo A."/>
            <person name="Nagy L.G."/>
            <person name="Floudas D."/>
            <person name="Copeland A."/>
            <person name="Barry K.W."/>
            <person name="Cichocki N."/>
            <person name="Veneault-Fourrey C."/>
            <person name="LaButti K."/>
            <person name="Lindquist E.A."/>
            <person name="Lipzen A."/>
            <person name="Lundell T."/>
            <person name="Morin E."/>
            <person name="Murat C."/>
            <person name="Riley R."/>
            <person name="Ohm R."/>
            <person name="Sun H."/>
            <person name="Tunlid A."/>
            <person name="Henrissat B."/>
            <person name="Grigoriev I.V."/>
            <person name="Hibbett D.S."/>
            <person name="Martin F."/>
        </authorList>
    </citation>
    <scope>NUCLEOTIDE SEQUENCE [LARGE SCALE GENOMIC DNA]</scope>
    <source>
        <strain evidence="3">Marx 270</strain>
    </source>
</reference>
<sequence>MWVSCLSVWFVQVILGLRFYALYNGSKKVLLVISLGFIAESIVMIVSHVPIHYQMKNLCKSGRYPQAQGLPVLGTKVSPLPAAARKVYINYGALAMYESILFLLALSAAVHRYREKRGLHPARSEAKCLRDVLIEGNVMYFFVSTLYAIFYFVVSLTLPAEEDIVAVVAVDTLCLTEMIWR</sequence>
<keyword evidence="3" id="KW-1185">Reference proteome</keyword>
<dbReference type="EMBL" id="KN831964">
    <property type="protein sequence ID" value="KIO06104.1"/>
    <property type="molecule type" value="Genomic_DNA"/>
</dbReference>
<accession>A0A0C3PE52</accession>
<protein>
    <submittedName>
        <fullName evidence="2">Uncharacterized protein</fullName>
    </submittedName>
</protein>
<feature type="transmembrane region" description="Helical" evidence="1">
    <location>
        <begin position="6"/>
        <end position="23"/>
    </location>
</feature>
<feature type="transmembrane region" description="Helical" evidence="1">
    <location>
        <begin position="30"/>
        <end position="51"/>
    </location>
</feature>